<proteinExistence type="predicted"/>
<feature type="compositionally biased region" description="Basic and acidic residues" evidence="1">
    <location>
        <begin position="106"/>
        <end position="123"/>
    </location>
</feature>
<reference evidence="2" key="2">
    <citation type="submission" date="2018-04" db="EMBL/GenBank/DDBJ databases">
        <title>OnivRS2 (Oryza nivara Reference Sequence Version 2).</title>
        <authorList>
            <person name="Zhang J."/>
            <person name="Kudrna D."/>
            <person name="Lee S."/>
            <person name="Talag J."/>
            <person name="Rajasekar S."/>
            <person name="Welchert J."/>
            <person name="Hsing Y.-I."/>
            <person name="Wing R.A."/>
        </authorList>
    </citation>
    <scope>NUCLEOTIDE SEQUENCE [LARGE SCALE GENOMIC DNA]</scope>
</reference>
<evidence type="ECO:0000256" key="1">
    <source>
        <dbReference type="SAM" id="MobiDB-lite"/>
    </source>
</evidence>
<dbReference type="AlphaFoldDB" id="A0A0E0ISP0"/>
<reference evidence="2" key="1">
    <citation type="submission" date="2015-04" db="UniProtKB">
        <authorList>
            <consortium name="EnsemblPlants"/>
        </authorList>
    </citation>
    <scope>IDENTIFICATION</scope>
    <source>
        <strain evidence="2">SL10</strain>
    </source>
</reference>
<accession>A0A0E0ISP0</accession>
<dbReference type="Gramene" id="ONIVA10G10910.1">
    <property type="protein sequence ID" value="ONIVA10G10910.1"/>
    <property type="gene ID" value="ONIVA10G10910"/>
</dbReference>
<evidence type="ECO:0000313" key="2">
    <source>
        <dbReference type="EnsemblPlants" id="ONIVA10G10910.1"/>
    </source>
</evidence>
<organism evidence="2">
    <name type="scientific">Oryza nivara</name>
    <name type="common">Indian wild rice</name>
    <name type="synonym">Oryza sativa f. spontanea</name>
    <dbReference type="NCBI Taxonomy" id="4536"/>
    <lineage>
        <taxon>Eukaryota</taxon>
        <taxon>Viridiplantae</taxon>
        <taxon>Streptophyta</taxon>
        <taxon>Embryophyta</taxon>
        <taxon>Tracheophyta</taxon>
        <taxon>Spermatophyta</taxon>
        <taxon>Magnoliopsida</taxon>
        <taxon>Liliopsida</taxon>
        <taxon>Poales</taxon>
        <taxon>Poaceae</taxon>
        <taxon>BOP clade</taxon>
        <taxon>Oryzoideae</taxon>
        <taxon>Oryzeae</taxon>
        <taxon>Oryzinae</taxon>
        <taxon>Oryza</taxon>
    </lineage>
</organism>
<protein>
    <submittedName>
        <fullName evidence="2">Uncharacterized protein</fullName>
    </submittedName>
</protein>
<dbReference type="EnsemblPlants" id="ONIVA10G10910.1">
    <property type="protein sequence ID" value="ONIVA10G10910.1"/>
    <property type="gene ID" value="ONIVA10G10910"/>
</dbReference>
<sequence>MDWWWCSRQLALNSEVGSNNLLLSRTTPTSVSHCPHTAPSIARPRHSSFVPPSPLSQRRRRALGGSSAALPPHQSRPRRLLRHTAATSVVNSGASSAVLLPPPSSEGREENLRSEGEGREERIGGGNGNLSRLAVDFHHPCHPPACTQPLGLNMTVHEQMGKQ</sequence>
<dbReference type="HOGENOM" id="CLU_1629698_0_0_1"/>
<name>A0A0E0ISP0_ORYNI</name>
<evidence type="ECO:0000313" key="3">
    <source>
        <dbReference type="Proteomes" id="UP000006591"/>
    </source>
</evidence>
<keyword evidence="3" id="KW-1185">Reference proteome</keyword>
<dbReference type="Proteomes" id="UP000006591">
    <property type="component" value="Chromosome 10"/>
</dbReference>
<feature type="region of interest" description="Disordered" evidence="1">
    <location>
        <begin position="26"/>
        <end position="129"/>
    </location>
</feature>